<name>A0A835QG52_VANPL</name>
<dbReference type="Pfam" id="PF04130">
    <property type="entry name" value="GCP_C_terminal"/>
    <property type="match status" value="1"/>
</dbReference>
<dbReference type="PANTHER" id="PTHR19302:SF13">
    <property type="entry name" value="GAMMA-TUBULIN COMPLEX COMPONENT 2"/>
    <property type="match status" value="1"/>
</dbReference>
<dbReference type="GO" id="GO:0051011">
    <property type="term" value="F:microtubule minus-end binding"/>
    <property type="evidence" value="ECO:0007669"/>
    <property type="project" value="TreeGrafter"/>
</dbReference>
<proteinExistence type="inferred from homology"/>
<dbReference type="GO" id="GO:0051225">
    <property type="term" value="P:spindle assembly"/>
    <property type="evidence" value="ECO:0007669"/>
    <property type="project" value="TreeGrafter"/>
</dbReference>
<evidence type="ECO:0000256" key="4">
    <source>
        <dbReference type="ARBA" id="ARBA00023212"/>
    </source>
</evidence>
<keyword evidence="3 5" id="KW-0493">Microtubule</keyword>
<dbReference type="GO" id="GO:0000922">
    <property type="term" value="C:spindle pole"/>
    <property type="evidence" value="ECO:0007669"/>
    <property type="project" value="InterPro"/>
</dbReference>
<evidence type="ECO:0000259" key="6">
    <source>
        <dbReference type="Pfam" id="PF04130"/>
    </source>
</evidence>
<dbReference type="AlphaFoldDB" id="A0A835QG52"/>
<sequence length="439" mass="50848">MESNLATRWNLRRPYLTGRFHKFGLLRSSHITKAGLVNQALAAAMRALLLDYQAMVAQLEHQFRLGRLSVQGFGSFARWVYEGIIDDPYGEFFIAENKSLQKESLTLDYDAKYWQQRYSLKDGIPSFLAGAAETILITGKYLNVMRVWTQFSGSLRKTQNYLSFGSNHHYLECLKVAYDFTSCELLNLIKEKMMPSFLLDSMALLESCGPWKRYFLLEQSLLDIALRSTAAASDPCHEELTCCVERVPLLKKLSMLKDLEAPFLLQIYLLWKLMIRENHYITGLETFCLSYKVQWLSRLSYQKALTKYQLIFQLLFHCKHVERQLCVAWQVHQMIQLYDLFLQKCLKECLLLLPQLVKLLVPSIYIPDVDGEEDTYAFSMGKSKTRSSRKFEEEFNSELHSLQPILSYGSQTEPYLTHLAQCILGAVKIISNEVEFGFN</sequence>
<dbReference type="GO" id="GO:0007020">
    <property type="term" value="P:microtubule nucleation"/>
    <property type="evidence" value="ECO:0007669"/>
    <property type="project" value="InterPro"/>
</dbReference>
<dbReference type="GO" id="GO:0000278">
    <property type="term" value="P:mitotic cell cycle"/>
    <property type="evidence" value="ECO:0007669"/>
    <property type="project" value="TreeGrafter"/>
</dbReference>
<reference evidence="8 9" key="1">
    <citation type="journal article" date="2020" name="Nat. Food">
        <title>A phased Vanilla planifolia genome enables genetic improvement of flavour and production.</title>
        <authorList>
            <person name="Hasing T."/>
            <person name="Tang H."/>
            <person name="Brym M."/>
            <person name="Khazi F."/>
            <person name="Huang T."/>
            <person name="Chambers A.H."/>
        </authorList>
    </citation>
    <scope>NUCLEOTIDE SEQUENCE [LARGE SCALE GENOMIC DNA]</scope>
    <source>
        <tissue evidence="8">Leaf</tissue>
    </source>
</reference>
<evidence type="ECO:0000313" key="8">
    <source>
        <dbReference type="EMBL" id="KAG0468452.1"/>
    </source>
</evidence>
<dbReference type="InterPro" id="IPR040457">
    <property type="entry name" value="GCP_C"/>
</dbReference>
<evidence type="ECO:0000256" key="5">
    <source>
        <dbReference type="RuleBase" id="RU363050"/>
    </source>
</evidence>
<comment type="similarity">
    <text evidence="1 5">Belongs to the TUBGCP family.</text>
</comment>
<dbReference type="GO" id="GO:0043015">
    <property type="term" value="F:gamma-tubulin binding"/>
    <property type="evidence" value="ECO:0007669"/>
    <property type="project" value="InterPro"/>
</dbReference>
<protein>
    <recommendedName>
        <fullName evidence="5">Gamma-tubulin complex component</fullName>
    </recommendedName>
</protein>
<dbReference type="InterPro" id="IPR042241">
    <property type="entry name" value="GCP_C_sf"/>
</dbReference>
<accession>A0A835QG52</accession>
<evidence type="ECO:0000259" key="7">
    <source>
        <dbReference type="Pfam" id="PF17681"/>
    </source>
</evidence>
<evidence type="ECO:0000313" key="9">
    <source>
        <dbReference type="Proteomes" id="UP000639772"/>
    </source>
</evidence>
<dbReference type="OrthoDB" id="2192946at2759"/>
<evidence type="ECO:0000256" key="1">
    <source>
        <dbReference type="ARBA" id="ARBA00010337"/>
    </source>
</evidence>
<comment type="subcellular location">
    <subcellularLocation>
        <location evidence="5">Cytoplasm</location>
        <location evidence="5">Cytoskeleton</location>
        <location evidence="5">Microtubule organizing center</location>
    </subcellularLocation>
</comment>
<dbReference type="Proteomes" id="UP000639772">
    <property type="component" value="Chromosome 9"/>
</dbReference>
<evidence type="ECO:0000256" key="3">
    <source>
        <dbReference type="ARBA" id="ARBA00022701"/>
    </source>
</evidence>
<keyword evidence="2 5" id="KW-0963">Cytoplasm</keyword>
<dbReference type="Pfam" id="PF17681">
    <property type="entry name" value="GCP_N_terminal"/>
    <property type="match status" value="1"/>
</dbReference>
<gene>
    <name evidence="8" type="ORF">HPP92_017780</name>
</gene>
<dbReference type="InterPro" id="IPR007259">
    <property type="entry name" value="GCP"/>
</dbReference>
<dbReference type="GO" id="GO:0051321">
    <property type="term" value="P:meiotic cell cycle"/>
    <property type="evidence" value="ECO:0007669"/>
    <property type="project" value="TreeGrafter"/>
</dbReference>
<dbReference type="PANTHER" id="PTHR19302">
    <property type="entry name" value="GAMMA TUBULIN COMPLEX PROTEIN"/>
    <property type="match status" value="1"/>
</dbReference>
<organism evidence="8 9">
    <name type="scientific">Vanilla planifolia</name>
    <name type="common">Vanilla</name>
    <dbReference type="NCBI Taxonomy" id="51239"/>
    <lineage>
        <taxon>Eukaryota</taxon>
        <taxon>Viridiplantae</taxon>
        <taxon>Streptophyta</taxon>
        <taxon>Embryophyta</taxon>
        <taxon>Tracheophyta</taxon>
        <taxon>Spermatophyta</taxon>
        <taxon>Magnoliopsida</taxon>
        <taxon>Liliopsida</taxon>
        <taxon>Asparagales</taxon>
        <taxon>Orchidaceae</taxon>
        <taxon>Vanilloideae</taxon>
        <taxon>Vanilleae</taxon>
        <taxon>Vanilla</taxon>
    </lineage>
</organism>
<keyword evidence="4 5" id="KW-0206">Cytoskeleton</keyword>
<comment type="caution">
    <text evidence="8">The sequence shown here is derived from an EMBL/GenBank/DDBJ whole genome shotgun (WGS) entry which is preliminary data.</text>
</comment>
<dbReference type="InterPro" id="IPR041470">
    <property type="entry name" value="GCP_N"/>
</dbReference>
<feature type="domain" description="Gamma tubulin complex component protein N-terminal" evidence="7">
    <location>
        <begin position="76"/>
        <end position="192"/>
    </location>
</feature>
<comment type="function">
    <text evidence="5">Component of the gamma-tubulin ring complex (gTuRC) which mediates microtubule nucleation.</text>
</comment>
<dbReference type="GO" id="GO:0031122">
    <property type="term" value="P:cytoplasmic microtubule organization"/>
    <property type="evidence" value="ECO:0007669"/>
    <property type="project" value="TreeGrafter"/>
</dbReference>
<dbReference type="Gene3D" id="1.20.120.1900">
    <property type="entry name" value="Gamma-tubulin complex, C-terminal domain"/>
    <property type="match status" value="1"/>
</dbReference>
<dbReference type="EMBL" id="JADCNM010000009">
    <property type="protein sequence ID" value="KAG0468452.1"/>
    <property type="molecule type" value="Genomic_DNA"/>
</dbReference>
<evidence type="ECO:0000256" key="2">
    <source>
        <dbReference type="ARBA" id="ARBA00022490"/>
    </source>
</evidence>
<dbReference type="GO" id="GO:0000930">
    <property type="term" value="C:gamma-tubulin complex"/>
    <property type="evidence" value="ECO:0007669"/>
    <property type="project" value="TreeGrafter"/>
</dbReference>
<feature type="domain" description="Gamma tubulin complex component C-terminal" evidence="6">
    <location>
        <begin position="219"/>
        <end position="333"/>
    </location>
</feature>
<dbReference type="GO" id="GO:0005874">
    <property type="term" value="C:microtubule"/>
    <property type="evidence" value="ECO:0007669"/>
    <property type="project" value="UniProtKB-KW"/>
</dbReference>